<dbReference type="InterPro" id="IPR029016">
    <property type="entry name" value="GAF-like_dom_sf"/>
</dbReference>
<dbReference type="SUPFAM" id="SSF51045">
    <property type="entry name" value="WW domain"/>
    <property type="match status" value="1"/>
</dbReference>
<dbReference type="Proteomes" id="UP000285430">
    <property type="component" value="Unassembled WGS sequence"/>
</dbReference>
<dbReference type="EMBL" id="QUTH01003464">
    <property type="protein sequence ID" value="RHZ19205.1"/>
    <property type="molecule type" value="Genomic_DNA"/>
</dbReference>
<dbReference type="InterPro" id="IPR003018">
    <property type="entry name" value="GAF"/>
</dbReference>
<dbReference type="PROSITE" id="PS50020">
    <property type="entry name" value="WW_DOMAIN_2"/>
    <property type="match status" value="1"/>
</dbReference>
<dbReference type="VEuPathDB" id="FungiDB:H257_17548"/>
<evidence type="ECO:0000313" key="2">
    <source>
        <dbReference type="EMBL" id="RHZ19205.1"/>
    </source>
</evidence>
<organism evidence="2 3">
    <name type="scientific">Aphanomyces astaci</name>
    <name type="common">Crayfish plague agent</name>
    <dbReference type="NCBI Taxonomy" id="112090"/>
    <lineage>
        <taxon>Eukaryota</taxon>
        <taxon>Sar</taxon>
        <taxon>Stramenopiles</taxon>
        <taxon>Oomycota</taxon>
        <taxon>Saprolegniomycetes</taxon>
        <taxon>Saprolegniales</taxon>
        <taxon>Verrucalvaceae</taxon>
        <taxon>Aphanomyces</taxon>
    </lineage>
</organism>
<dbReference type="Gene3D" id="3.30.450.40">
    <property type="match status" value="1"/>
</dbReference>
<proteinExistence type="predicted"/>
<name>A0A418EUI5_APHAT</name>
<dbReference type="Pfam" id="PF01590">
    <property type="entry name" value="GAF"/>
    <property type="match status" value="1"/>
</dbReference>
<sequence length="544" mass="59467">MQDKRSLVNSEKKLKAIKMELESIEHMQMTQAKPAIDGGVDRTSNVVATNCNTSLASSSSVSTPSPNSAAVVVVNEADPHAAMSSILEQYIDPNILRILHKVDSQFSISNAINLSSTMKRWLHSCHSINTSVDIRVVLEEYVPLMKKVCAVLQCDHAAVFVQLSNPRKLICRCTNAGEANNVEVPCDKGIVSHVLKSGTPCNIAHAYDDPRFYSPQDNSTGITTKDVMCVPIFDHKNDAIAVLRLETVLETSHTKLLRLHDMPRQLALEAVPHVDNVSLIRFALATERQFHQILGVTKFKMFLIDPPNDDIHVTTSTSTTSSNSTTAGGLMWCVGKTLDSSCDTTFFRQYYKLSSGLCGLAIYHPKGLTIPDPLTHAKYNGAIDLTNAGHGLYIVPILSLWGKPLGVLQVGRTVVPLAKGGPKVEMLEKQAANDALKLHLIALFAQSIAGILHDLMAHEMLIKCPDEGPLADMTADPSTPSSSWRLLADDVDEQWGEVHNVDKGTGEYVADPSLPPGWFAIAHGDHVYYENPHSGEQTWIKPTC</sequence>
<feature type="domain" description="WW" evidence="1">
    <location>
        <begin position="512"/>
        <end position="544"/>
    </location>
</feature>
<dbReference type="InterPro" id="IPR036020">
    <property type="entry name" value="WW_dom_sf"/>
</dbReference>
<dbReference type="InterPro" id="IPR001202">
    <property type="entry name" value="WW_dom"/>
</dbReference>
<evidence type="ECO:0000313" key="3">
    <source>
        <dbReference type="Proteomes" id="UP000285430"/>
    </source>
</evidence>
<dbReference type="AlphaFoldDB" id="A0A418EUI5"/>
<reference evidence="2 3" key="1">
    <citation type="submission" date="2018-08" db="EMBL/GenBank/DDBJ databases">
        <title>Aphanomyces genome sequencing and annotation.</title>
        <authorList>
            <person name="Minardi D."/>
            <person name="Oidtmann B."/>
            <person name="Van Der Giezen M."/>
            <person name="Studholme D.J."/>
        </authorList>
    </citation>
    <scope>NUCLEOTIDE SEQUENCE [LARGE SCALE GENOMIC DNA]</scope>
    <source>
        <strain evidence="2 3">Da</strain>
    </source>
</reference>
<protein>
    <recommendedName>
        <fullName evidence="1">WW domain-containing protein</fullName>
    </recommendedName>
</protein>
<accession>A0A418EUI5</accession>
<gene>
    <name evidence="2" type="ORF">DYB37_010590</name>
</gene>
<evidence type="ECO:0000259" key="1">
    <source>
        <dbReference type="PROSITE" id="PS50020"/>
    </source>
</evidence>
<dbReference type="SUPFAM" id="SSF55781">
    <property type="entry name" value="GAF domain-like"/>
    <property type="match status" value="2"/>
</dbReference>
<comment type="caution">
    <text evidence="2">The sequence shown here is derived from an EMBL/GenBank/DDBJ whole genome shotgun (WGS) entry which is preliminary data.</text>
</comment>